<name>A0A6N7IS20_9FIRM</name>
<keyword evidence="6" id="KW-0653">Protein transport</keyword>
<dbReference type="OrthoDB" id="3178152at2"/>
<evidence type="ECO:0000256" key="7">
    <source>
        <dbReference type="SAM" id="Phobius"/>
    </source>
</evidence>
<proteinExistence type="inferred from homology"/>
<feature type="domain" description="MotA/TolQ/ExbB proton channel" evidence="8">
    <location>
        <begin position="96"/>
        <end position="198"/>
    </location>
</feature>
<keyword evidence="3 7" id="KW-0812">Transmembrane</keyword>
<evidence type="ECO:0000256" key="6">
    <source>
        <dbReference type="RuleBase" id="RU004057"/>
    </source>
</evidence>
<evidence type="ECO:0000256" key="2">
    <source>
        <dbReference type="ARBA" id="ARBA00022475"/>
    </source>
</evidence>
<gene>
    <name evidence="9" type="ORF">GFC01_06540</name>
</gene>
<comment type="similarity">
    <text evidence="6">Belongs to the exbB/tolQ family.</text>
</comment>
<organism evidence="9 10">
    <name type="scientific">Desulfofundulus thermobenzoicus</name>
    <dbReference type="NCBI Taxonomy" id="29376"/>
    <lineage>
        <taxon>Bacteria</taxon>
        <taxon>Bacillati</taxon>
        <taxon>Bacillota</taxon>
        <taxon>Clostridia</taxon>
        <taxon>Eubacteriales</taxon>
        <taxon>Peptococcaceae</taxon>
        <taxon>Desulfofundulus</taxon>
    </lineage>
</organism>
<evidence type="ECO:0000256" key="1">
    <source>
        <dbReference type="ARBA" id="ARBA00004651"/>
    </source>
</evidence>
<keyword evidence="5 7" id="KW-0472">Membrane</keyword>
<dbReference type="InterPro" id="IPR002898">
    <property type="entry name" value="MotA_ExbB_proton_chnl"/>
</dbReference>
<evidence type="ECO:0000256" key="3">
    <source>
        <dbReference type="ARBA" id="ARBA00022692"/>
    </source>
</evidence>
<sequence>MTIPGSEYLTKILHAASQSLLIPDIVGLLFFLVFAFMELGSFVAEMRRRKVIQPVNLLEVIHDVGGVSLWQMRNLQQVLDSSALNPRQKKLVSDLLAKPGLSPEVRRLVAQDILDREEFRFKQTLDKTDLLAKLSPVFGLMGTLIPLGPGLAALGQGDVRGLSEAVIIAFDTTVVGVAAGAVGALISRVRRRWYEQDLRYLELLLELVVGGESRAVQETEAGAVIRRRS</sequence>
<keyword evidence="10" id="KW-1185">Reference proteome</keyword>
<dbReference type="Proteomes" id="UP000441717">
    <property type="component" value="Unassembled WGS sequence"/>
</dbReference>
<keyword evidence="6" id="KW-0813">Transport</keyword>
<dbReference type="EMBL" id="WHYR01000013">
    <property type="protein sequence ID" value="MQL51928.1"/>
    <property type="molecule type" value="Genomic_DNA"/>
</dbReference>
<evidence type="ECO:0000256" key="4">
    <source>
        <dbReference type="ARBA" id="ARBA00022989"/>
    </source>
</evidence>
<comment type="subcellular location">
    <subcellularLocation>
        <location evidence="1">Cell membrane</location>
        <topology evidence="1">Multi-pass membrane protein</topology>
    </subcellularLocation>
    <subcellularLocation>
        <location evidence="6">Membrane</location>
        <topology evidence="6">Multi-pass membrane protein</topology>
    </subcellularLocation>
</comment>
<keyword evidence="4 7" id="KW-1133">Transmembrane helix</keyword>
<feature type="transmembrane region" description="Helical" evidence="7">
    <location>
        <begin position="20"/>
        <end position="44"/>
    </location>
</feature>
<evidence type="ECO:0000259" key="8">
    <source>
        <dbReference type="Pfam" id="PF01618"/>
    </source>
</evidence>
<feature type="transmembrane region" description="Helical" evidence="7">
    <location>
        <begin position="165"/>
        <end position="186"/>
    </location>
</feature>
<dbReference type="AlphaFoldDB" id="A0A6N7IS20"/>
<protein>
    <submittedName>
        <fullName evidence="9">MotA/TolQ/ExbB proton channel family protein</fullName>
    </submittedName>
</protein>
<evidence type="ECO:0000313" key="9">
    <source>
        <dbReference type="EMBL" id="MQL51928.1"/>
    </source>
</evidence>
<evidence type="ECO:0000313" key="10">
    <source>
        <dbReference type="Proteomes" id="UP000441717"/>
    </source>
</evidence>
<dbReference type="GO" id="GO:0005886">
    <property type="term" value="C:plasma membrane"/>
    <property type="evidence" value="ECO:0007669"/>
    <property type="project" value="UniProtKB-SubCell"/>
</dbReference>
<reference evidence="9 10" key="1">
    <citation type="submission" date="2019-10" db="EMBL/GenBank/DDBJ databases">
        <title>Comparative genomics of sulfur disproportionating microorganisms.</title>
        <authorList>
            <person name="Ward L.M."/>
            <person name="Bertran E."/>
            <person name="Johnston D."/>
        </authorList>
    </citation>
    <scope>NUCLEOTIDE SEQUENCE [LARGE SCALE GENOMIC DNA]</scope>
    <source>
        <strain evidence="9 10">DSM 14055</strain>
    </source>
</reference>
<dbReference type="Pfam" id="PF01618">
    <property type="entry name" value="MotA_ExbB"/>
    <property type="match status" value="1"/>
</dbReference>
<dbReference type="GO" id="GO:0015031">
    <property type="term" value="P:protein transport"/>
    <property type="evidence" value="ECO:0007669"/>
    <property type="project" value="UniProtKB-KW"/>
</dbReference>
<accession>A0A6N7IS20</accession>
<comment type="caution">
    <text evidence="9">The sequence shown here is derived from an EMBL/GenBank/DDBJ whole genome shotgun (WGS) entry which is preliminary data.</text>
</comment>
<dbReference type="RefSeq" id="WP_013823295.1">
    <property type="nucleotide sequence ID" value="NZ_WHYR01000013.1"/>
</dbReference>
<keyword evidence="2" id="KW-1003">Cell membrane</keyword>
<evidence type="ECO:0000256" key="5">
    <source>
        <dbReference type="ARBA" id="ARBA00023136"/>
    </source>
</evidence>
<feature type="transmembrane region" description="Helical" evidence="7">
    <location>
        <begin position="130"/>
        <end position="153"/>
    </location>
</feature>